<dbReference type="Proteomes" id="UP000654075">
    <property type="component" value="Unassembled WGS sequence"/>
</dbReference>
<dbReference type="GO" id="GO:0016787">
    <property type="term" value="F:hydrolase activity"/>
    <property type="evidence" value="ECO:0007669"/>
    <property type="project" value="UniProtKB-KW"/>
</dbReference>
<sequence length="244" mass="26400">DYRLAPEHRFPAAFEDGCSALRWLATHGPPGAPAGRGSRAFVESPARDLFVCGDSAGGGLALSVCMAQSISVRRCLRGALGLSAWADLSASTPSYDSRQWDEERCVGDAVNAGVTRKSGREEAEVYLGSGGVARHGRDWRASPFFASAAQLRRMPPVLLQVGDFELILDESVLLQQRMQAVGHRDSTVVVYPRMWHCWHEYAEGSGLGQPLHAAAKAVSELARWVRARATKRAAKSSPEGDPRS</sequence>
<evidence type="ECO:0000259" key="2">
    <source>
        <dbReference type="Pfam" id="PF07859"/>
    </source>
</evidence>
<dbReference type="AlphaFoldDB" id="A0A813G718"/>
<dbReference type="PANTHER" id="PTHR48081:SF8">
    <property type="entry name" value="ALPHA_BETA HYDROLASE FOLD-3 DOMAIN-CONTAINING PROTEIN-RELATED"/>
    <property type="match status" value="1"/>
</dbReference>
<name>A0A813G718_POLGL</name>
<gene>
    <name evidence="3" type="ORF">PGLA1383_LOCUS39477</name>
</gene>
<keyword evidence="4" id="KW-1185">Reference proteome</keyword>
<protein>
    <recommendedName>
        <fullName evidence="2">Alpha/beta hydrolase fold-3 domain-containing protein</fullName>
    </recommendedName>
</protein>
<organism evidence="3 4">
    <name type="scientific">Polarella glacialis</name>
    <name type="common">Dinoflagellate</name>
    <dbReference type="NCBI Taxonomy" id="89957"/>
    <lineage>
        <taxon>Eukaryota</taxon>
        <taxon>Sar</taxon>
        <taxon>Alveolata</taxon>
        <taxon>Dinophyceae</taxon>
        <taxon>Suessiales</taxon>
        <taxon>Suessiaceae</taxon>
        <taxon>Polarella</taxon>
    </lineage>
</organism>
<proteinExistence type="predicted"/>
<evidence type="ECO:0000313" key="4">
    <source>
        <dbReference type="Proteomes" id="UP000654075"/>
    </source>
</evidence>
<evidence type="ECO:0000256" key="1">
    <source>
        <dbReference type="ARBA" id="ARBA00022801"/>
    </source>
</evidence>
<dbReference type="InterPro" id="IPR013094">
    <property type="entry name" value="AB_hydrolase_3"/>
</dbReference>
<dbReference type="Pfam" id="PF07859">
    <property type="entry name" value="Abhydrolase_3"/>
    <property type="match status" value="1"/>
</dbReference>
<accession>A0A813G718</accession>
<dbReference type="InterPro" id="IPR029058">
    <property type="entry name" value="AB_hydrolase_fold"/>
</dbReference>
<dbReference type="EMBL" id="CAJNNV010027853">
    <property type="protein sequence ID" value="CAE8621959.1"/>
    <property type="molecule type" value="Genomic_DNA"/>
</dbReference>
<dbReference type="PANTHER" id="PTHR48081">
    <property type="entry name" value="AB HYDROLASE SUPERFAMILY PROTEIN C4A8.06C"/>
    <property type="match status" value="1"/>
</dbReference>
<evidence type="ECO:0000313" key="3">
    <source>
        <dbReference type="EMBL" id="CAE8621959.1"/>
    </source>
</evidence>
<dbReference type="SUPFAM" id="SSF53474">
    <property type="entry name" value="alpha/beta-Hydrolases"/>
    <property type="match status" value="1"/>
</dbReference>
<feature type="non-terminal residue" evidence="3">
    <location>
        <position position="244"/>
    </location>
</feature>
<keyword evidence="1" id="KW-0378">Hydrolase</keyword>
<dbReference type="Gene3D" id="3.40.50.1820">
    <property type="entry name" value="alpha/beta hydrolase"/>
    <property type="match status" value="1"/>
</dbReference>
<feature type="domain" description="Alpha/beta hydrolase fold-3" evidence="2">
    <location>
        <begin position="1"/>
        <end position="199"/>
    </location>
</feature>
<reference evidence="3" key="1">
    <citation type="submission" date="2021-02" db="EMBL/GenBank/DDBJ databases">
        <authorList>
            <person name="Dougan E. K."/>
            <person name="Rhodes N."/>
            <person name="Thang M."/>
            <person name="Chan C."/>
        </authorList>
    </citation>
    <scope>NUCLEOTIDE SEQUENCE</scope>
</reference>
<dbReference type="InterPro" id="IPR050300">
    <property type="entry name" value="GDXG_lipolytic_enzyme"/>
</dbReference>
<comment type="caution">
    <text evidence="3">The sequence shown here is derived from an EMBL/GenBank/DDBJ whole genome shotgun (WGS) entry which is preliminary data.</text>
</comment>
<dbReference type="OrthoDB" id="408631at2759"/>